<dbReference type="Proteomes" id="UP000176923">
    <property type="component" value="Unassembled WGS sequence"/>
</dbReference>
<dbReference type="Gene3D" id="3.40.50.620">
    <property type="entry name" value="HUPs"/>
    <property type="match status" value="1"/>
</dbReference>
<feature type="domain" description="DUF218" evidence="1">
    <location>
        <begin position="36"/>
        <end position="168"/>
    </location>
</feature>
<comment type="caution">
    <text evidence="2">The sequence shown here is derived from an EMBL/GenBank/DDBJ whole genome shotgun (WGS) entry which is preliminary data.</text>
</comment>
<proteinExistence type="predicted"/>
<dbReference type="AlphaFoldDB" id="A0A1F5ZSV4"/>
<gene>
    <name evidence="2" type="ORF">A3D77_06670</name>
</gene>
<dbReference type="InterPro" id="IPR051599">
    <property type="entry name" value="Cell_Envelope_Assoc"/>
</dbReference>
<dbReference type="CDD" id="cd06259">
    <property type="entry name" value="YdcF-like"/>
    <property type="match status" value="1"/>
</dbReference>
<sequence>MKKIFLIFLSLGIGLYVTLALYTAQFTFPTPPIKADAAIVLGAKSYHGKEYNPCLVSRVNAGVTLYTGGYVSKLIFSGGKDREDNANEAKTMEEIAQNSSILQGDILLEQQSTSTYENLVNSARVIKENDLTNATIVTEPFHIARALLVAKSLGIETNYYPVFDSPCWVKGKYFSSYFLKEPLVIAYYIVTGKIKPGAFTK</sequence>
<dbReference type="Pfam" id="PF02698">
    <property type="entry name" value="DUF218"/>
    <property type="match status" value="1"/>
</dbReference>
<dbReference type="InterPro" id="IPR003848">
    <property type="entry name" value="DUF218"/>
</dbReference>
<evidence type="ECO:0000313" key="3">
    <source>
        <dbReference type="Proteomes" id="UP000176923"/>
    </source>
</evidence>
<evidence type="ECO:0000259" key="1">
    <source>
        <dbReference type="Pfam" id="PF02698"/>
    </source>
</evidence>
<evidence type="ECO:0000313" key="2">
    <source>
        <dbReference type="EMBL" id="OGG15501.1"/>
    </source>
</evidence>
<organism evidence="2 3">
    <name type="scientific">Candidatus Gottesmanbacteria bacterium RIFCSPHIGHO2_02_FULL_39_11</name>
    <dbReference type="NCBI Taxonomy" id="1798382"/>
    <lineage>
        <taxon>Bacteria</taxon>
        <taxon>Candidatus Gottesmaniibacteriota</taxon>
    </lineage>
</organism>
<dbReference type="STRING" id="1798382.A3D77_06670"/>
<protein>
    <recommendedName>
        <fullName evidence="1">DUF218 domain-containing protein</fullName>
    </recommendedName>
</protein>
<name>A0A1F5ZSV4_9BACT</name>
<dbReference type="PANTHER" id="PTHR30336:SF20">
    <property type="entry name" value="DUF218 DOMAIN-CONTAINING PROTEIN"/>
    <property type="match status" value="1"/>
</dbReference>
<dbReference type="PANTHER" id="PTHR30336">
    <property type="entry name" value="INNER MEMBRANE PROTEIN, PROBABLE PERMEASE"/>
    <property type="match status" value="1"/>
</dbReference>
<accession>A0A1F5ZSV4</accession>
<dbReference type="GO" id="GO:0005886">
    <property type="term" value="C:plasma membrane"/>
    <property type="evidence" value="ECO:0007669"/>
    <property type="project" value="TreeGrafter"/>
</dbReference>
<dbReference type="InterPro" id="IPR014729">
    <property type="entry name" value="Rossmann-like_a/b/a_fold"/>
</dbReference>
<reference evidence="2 3" key="1">
    <citation type="journal article" date="2016" name="Nat. Commun.">
        <title>Thousands of microbial genomes shed light on interconnected biogeochemical processes in an aquifer system.</title>
        <authorList>
            <person name="Anantharaman K."/>
            <person name="Brown C.T."/>
            <person name="Hug L.A."/>
            <person name="Sharon I."/>
            <person name="Castelle C.J."/>
            <person name="Probst A.J."/>
            <person name="Thomas B.C."/>
            <person name="Singh A."/>
            <person name="Wilkins M.J."/>
            <person name="Karaoz U."/>
            <person name="Brodie E.L."/>
            <person name="Williams K.H."/>
            <person name="Hubbard S.S."/>
            <person name="Banfield J.F."/>
        </authorList>
    </citation>
    <scope>NUCLEOTIDE SEQUENCE [LARGE SCALE GENOMIC DNA]</scope>
</reference>
<dbReference type="EMBL" id="MFJL01000024">
    <property type="protein sequence ID" value="OGG15501.1"/>
    <property type="molecule type" value="Genomic_DNA"/>
</dbReference>